<dbReference type="PANTHER" id="PTHR16151:SF2">
    <property type="entry name" value="HAUS AUGMIN-LIKE COMPLEX SUBUNIT 6"/>
    <property type="match status" value="1"/>
</dbReference>
<dbReference type="PANTHER" id="PTHR16151">
    <property type="entry name" value="HAUS AUGMIN-LIKE COMPLEX SUBUNIT 6"/>
    <property type="match status" value="1"/>
</dbReference>
<reference evidence="4" key="1">
    <citation type="journal article" date="2011" name="PLoS Genet.">
        <title>The genome sequence of the leaf-cutter ant Atta cephalotes reveals insights into its obligate symbiotic lifestyle.</title>
        <authorList>
            <person name="Suen G."/>
            <person name="Teiling C."/>
            <person name="Li L."/>
            <person name="Holt C."/>
            <person name="Abouheif E."/>
            <person name="Bornberg-Bauer E."/>
            <person name="Bouffard P."/>
            <person name="Caldera E.J."/>
            <person name="Cash E."/>
            <person name="Cavanaugh A."/>
            <person name="Denas O."/>
            <person name="Elhaik E."/>
            <person name="Fave M.J."/>
            <person name="Gadau J."/>
            <person name="Gibson J.D."/>
            <person name="Graur D."/>
            <person name="Grubbs K.J."/>
            <person name="Hagen D.E."/>
            <person name="Harkins T.T."/>
            <person name="Helmkampf M."/>
            <person name="Hu H."/>
            <person name="Johnson B.R."/>
            <person name="Kim J."/>
            <person name="Marsh S.E."/>
            <person name="Moeller J.A."/>
            <person name="Munoz-Torres M.C."/>
            <person name="Murphy M.C."/>
            <person name="Naughton M.C."/>
            <person name="Nigam S."/>
            <person name="Overson R."/>
            <person name="Rajakumar R."/>
            <person name="Reese J.T."/>
            <person name="Scott J.J."/>
            <person name="Smith C.R."/>
            <person name="Tao S."/>
            <person name="Tsutsui N.D."/>
            <person name="Viljakainen L."/>
            <person name="Wissler L."/>
            <person name="Yandell M.D."/>
            <person name="Zimmer F."/>
            <person name="Taylor J."/>
            <person name="Slater S.C."/>
            <person name="Clifton S.W."/>
            <person name="Warren W.C."/>
            <person name="Elsik C.G."/>
            <person name="Smith C.D."/>
            <person name="Weinstock G.M."/>
            <person name="Gerardo N.M."/>
            <person name="Currie C.R."/>
        </authorList>
    </citation>
    <scope>NUCLEOTIDE SEQUENCE [LARGE SCALE GENOMIC DNA]</scope>
</reference>
<evidence type="ECO:0000313" key="4">
    <source>
        <dbReference type="Proteomes" id="UP000005205"/>
    </source>
</evidence>
<feature type="region of interest" description="Disordered" evidence="1">
    <location>
        <begin position="518"/>
        <end position="552"/>
    </location>
</feature>
<dbReference type="InterPro" id="IPR026797">
    <property type="entry name" value="HAUS_6"/>
</dbReference>
<dbReference type="GO" id="GO:0051225">
    <property type="term" value="P:spindle assembly"/>
    <property type="evidence" value="ECO:0007669"/>
    <property type="project" value="InterPro"/>
</dbReference>
<evidence type="ECO:0000256" key="1">
    <source>
        <dbReference type="SAM" id="MobiDB-lite"/>
    </source>
</evidence>
<sequence length="552" mass="64962">MYVMSKLKEIQIITVISSSFYKNVSLLSQVISPSVEFRQHFRKDMFNKSNTVGFLHVSHYLSSIYDTKLFKQMVKWPISCKKDEATYRVEMKNFLCLVSRDNPDLDFPSILISHLFQSGGIKFQIIMWKLSQLALKTYIKRELQGELLNAPCTSPIQSLIITYFNNTIAQKCSVMTDTHKKMEKTLKTANNFLNDEIETLNAYKSEIFDRKENIKKLVFDLPANLLIQKRLIDVEDSNIIDLWKRDIFKKVQYIHRKNKELNELEKSCNHLCKLILRINSNSETIEANKFPEICYDNYLLYTQCEKHLIRNLYANGFIVFSNLLSLLHLVFVKILHHENIDNLSDLSQCLLFVQNACKRMKSLQTLFNILNTRIDNICKNEQRRSRKINNIDFDTSNILIANRYFLLQSPKISFNFNQYMDDTLFYERLCSSPMEGKYKHLFKRYKQEYRPLCELPATLLDLNKSWNNMSGWLSPRVHSVKCEQILFKGKPLSPLYSRLLHHSKLDLKRSRKENISHSPSINYEGLNLTPRKRPLQTEHPTSKLRNLFSSPS</sequence>
<dbReference type="EMBL" id="ADTU01026286">
    <property type="status" value="NOT_ANNOTATED_CDS"/>
    <property type="molecule type" value="Genomic_DNA"/>
</dbReference>
<evidence type="ECO:0000259" key="2">
    <source>
        <dbReference type="Pfam" id="PF14661"/>
    </source>
</evidence>
<feature type="compositionally biased region" description="Polar residues" evidence="1">
    <location>
        <begin position="543"/>
        <end position="552"/>
    </location>
</feature>
<proteinExistence type="predicted"/>
<dbReference type="InParanoid" id="A0A158NUB7"/>
<dbReference type="KEGG" id="acep:105624370"/>
<accession>A0A158NUB7</accession>
<reference evidence="3" key="2">
    <citation type="submission" date="2016-04" db="UniProtKB">
        <authorList>
            <consortium name="EnsemblMetazoa"/>
        </authorList>
    </citation>
    <scope>IDENTIFICATION</scope>
</reference>
<dbReference type="OrthoDB" id="5575722at2759"/>
<dbReference type="AlphaFoldDB" id="A0A158NUB7"/>
<dbReference type="Proteomes" id="UP000005205">
    <property type="component" value="Unassembled WGS sequence"/>
</dbReference>
<name>A0A158NUB7_ATTCE</name>
<dbReference type="GO" id="GO:0008017">
    <property type="term" value="F:microtubule binding"/>
    <property type="evidence" value="ECO:0007669"/>
    <property type="project" value="TreeGrafter"/>
</dbReference>
<protein>
    <recommendedName>
        <fullName evidence="2">HAUS augmin-like complex subunit 6 N-terminal domain-containing protein</fullName>
    </recommendedName>
</protein>
<feature type="domain" description="HAUS augmin-like complex subunit 6 N-terminal" evidence="2">
    <location>
        <begin position="20"/>
        <end position="185"/>
    </location>
</feature>
<dbReference type="EnsemblMetazoa" id="XM_012205735.1">
    <property type="protein sequence ID" value="XP_012061125.1"/>
    <property type="gene ID" value="LOC105624370"/>
</dbReference>
<dbReference type="Pfam" id="PF14661">
    <property type="entry name" value="HAUS6_N"/>
    <property type="match status" value="1"/>
</dbReference>
<gene>
    <name evidence="3" type="primary">105624370</name>
</gene>
<dbReference type="GO" id="GO:1990498">
    <property type="term" value="C:mitotic spindle microtubule"/>
    <property type="evidence" value="ECO:0007669"/>
    <property type="project" value="TreeGrafter"/>
</dbReference>
<organism evidence="3 4">
    <name type="scientific">Atta cephalotes</name>
    <name type="common">Leafcutter ant</name>
    <dbReference type="NCBI Taxonomy" id="12957"/>
    <lineage>
        <taxon>Eukaryota</taxon>
        <taxon>Metazoa</taxon>
        <taxon>Ecdysozoa</taxon>
        <taxon>Arthropoda</taxon>
        <taxon>Hexapoda</taxon>
        <taxon>Insecta</taxon>
        <taxon>Pterygota</taxon>
        <taxon>Neoptera</taxon>
        <taxon>Endopterygota</taxon>
        <taxon>Hymenoptera</taxon>
        <taxon>Apocrita</taxon>
        <taxon>Aculeata</taxon>
        <taxon>Formicoidea</taxon>
        <taxon>Formicidae</taxon>
        <taxon>Myrmicinae</taxon>
        <taxon>Atta</taxon>
    </lineage>
</organism>
<keyword evidence="4" id="KW-1185">Reference proteome</keyword>
<dbReference type="InterPro" id="IPR028163">
    <property type="entry name" value="HAUS_6_N"/>
</dbReference>
<evidence type="ECO:0000313" key="3">
    <source>
        <dbReference type="EnsemblMetazoa" id="XP_012061125.1"/>
    </source>
</evidence>
<dbReference type="GO" id="GO:0070652">
    <property type="term" value="C:HAUS complex"/>
    <property type="evidence" value="ECO:0007669"/>
    <property type="project" value="InterPro"/>
</dbReference>